<keyword evidence="6" id="KW-0571">Peptide transport</keyword>
<keyword evidence="4" id="KW-0997">Cell inner membrane</keyword>
<feature type="transmembrane region" description="Helical" evidence="12">
    <location>
        <begin position="238"/>
        <end position="257"/>
    </location>
</feature>
<evidence type="ECO:0000256" key="8">
    <source>
        <dbReference type="ARBA" id="ARBA00022989"/>
    </source>
</evidence>
<dbReference type="GO" id="GO:0055085">
    <property type="term" value="P:transmembrane transport"/>
    <property type="evidence" value="ECO:0007669"/>
    <property type="project" value="InterPro"/>
</dbReference>
<comment type="similarity">
    <text evidence="10">Belongs to the binding-protein-dependent transport system permease family. OppBC subfamily.</text>
</comment>
<dbReference type="SUPFAM" id="SSF161098">
    <property type="entry name" value="MetI-like"/>
    <property type="match status" value="1"/>
</dbReference>
<comment type="caution">
    <text evidence="15">The sequence shown here is derived from an EMBL/GenBank/DDBJ whole genome shotgun (WGS) entry which is preliminary data.</text>
</comment>
<reference evidence="15 16" key="1">
    <citation type="submission" date="2012-02" db="EMBL/GenBank/DDBJ databases">
        <title>Whole genome shotgun sequence of Mobilicoccus pelagius NBRC 104925.</title>
        <authorList>
            <person name="Yoshida Y."/>
            <person name="Hosoyama A."/>
            <person name="Tsuchikane K."/>
            <person name="Katsumata H."/>
            <person name="Yamazaki S."/>
            <person name="Fujita N."/>
        </authorList>
    </citation>
    <scope>NUCLEOTIDE SEQUENCE [LARGE SCALE GENOMIC DNA]</scope>
    <source>
        <strain evidence="15 16">NBRC 104925</strain>
    </source>
</reference>
<evidence type="ECO:0000313" key="16">
    <source>
        <dbReference type="Proteomes" id="UP000004367"/>
    </source>
</evidence>
<evidence type="ECO:0000256" key="10">
    <source>
        <dbReference type="ARBA" id="ARBA00024202"/>
    </source>
</evidence>
<evidence type="ECO:0000256" key="12">
    <source>
        <dbReference type="RuleBase" id="RU363032"/>
    </source>
</evidence>
<evidence type="ECO:0000256" key="7">
    <source>
        <dbReference type="ARBA" id="ARBA00022927"/>
    </source>
</evidence>
<evidence type="ECO:0000259" key="14">
    <source>
        <dbReference type="PROSITE" id="PS50928"/>
    </source>
</evidence>
<evidence type="ECO:0000256" key="3">
    <source>
        <dbReference type="ARBA" id="ARBA00022475"/>
    </source>
</evidence>
<keyword evidence="16" id="KW-1185">Reference proteome</keyword>
<feature type="transmembrane region" description="Helical" evidence="12">
    <location>
        <begin position="295"/>
        <end position="321"/>
    </location>
</feature>
<accession>H5UTZ7</accession>
<dbReference type="GO" id="GO:0015833">
    <property type="term" value="P:peptide transport"/>
    <property type="evidence" value="ECO:0007669"/>
    <property type="project" value="UniProtKB-KW"/>
</dbReference>
<keyword evidence="5 12" id="KW-0812">Transmembrane</keyword>
<evidence type="ECO:0000256" key="9">
    <source>
        <dbReference type="ARBA" id="ARBA00023136"/>
    </source>
</evidence>
<dbReference type="AlphaFoldDB" id="H5UTZ7"/>
<dbReference type="Pfam" id="PF00528">
    <property type="entry name" value="BPD_transp_1"/>
    <property type="match status" value="1"/>
</dbReference>
<feature type="transmembrane region" description="Helical" evidence="12">
    <location>
        <begin position="341"/>
        <end position="363"/>
    </location>
</feature>
<feature type="region of interest" description="Disordered" evidence="13">
    <location>
        <begin position="1"/>
        <end position="31"/>
    </location>
</feature>
<evidence type="ECO:0000256" key="2">
    <source>
        <dbReference type="ARBA" id="ARBA00022448"/>
    </source>
</evidence>
<dbReference type="Pfam" id="PF12911">
    <property type="entry name" value="OppC_N"/>
    <property type="match status" value="1"/>
</dbReference>
<evidence type="ECO:0000256" key="4">
    <source>
        <dbReference type="ARBA" id="ARBA00022519"/>
    </source>
</evidence>
<organism evidence="15 16">
    <name type="scientific">Mobilicoccus pelagius NBRC 104925</name>
    <dbReference type="NCBI Taxonomy" id="1089455"/>
    <lineage>
        <taxon>Bacteria</taxon>
        <taxon>Bacillati</taxon>
        <taxon>Actinomycetota</taxon>
        <taxon>Actinomycetes</taxon>
        <taxon>Micrococcales</taxon>
        <taxon>Dermatophilaceae</taxon>
        <taxon>Mobilicoccus</taxon>
    </lineage>
</organism>
<dbReference type="InterPro" id="IPR000515">
    <property type="entry name" value="MetI-like"/>
</dbReference>
<protein>
    <recommendedName>
        <fullName evidence="11">Oligopeptide transport system permease protein OppC</fullName>
    </recommendedName>
</protein>
<dbReference type="EMBL" id="BAFE01000076">
    <property type="protein sequence ID" value="GAB49205.1"/>
    <property type="molecule type" value="Genomic_DNA"/>
</dbReference>
<dbReference type="GO" id="GO:0005886">
    <property type="term" value="C:plasma membrane"/>
    <property type="evidence" value="ECO:0007669"/>
    <property type="project" value="UniProtKB-SubCell"/>
</dbReference>
<keyword evidence="9 12" id="KW-0472">Membrane</keyword>
<keyword evidence="7" id="KW-0653">Protein transport</keyword>
<dbReference type="InterPro" id="IPR035906">
    <property type="entry name" value="MetI-like_sf"/>
</dbReference>
<gene>
    <name evidence="15" type="ORF">MOPEL_099_00050</name>
</gene>
<dbReference type="GO" id="GO:0015031">
    <property type="term" value="P:protein transport"/>
    <property type="evidence" value="ECO:0007669"/>
    <property type="project" value="UniProtKB-KW"/>
</dbReference>
<dbReference type="InterPro" id="IPR025966">
    <property type="entry name" value="OppC_N"/>
</dbReference>
<feature type="transmembrane region" description="Helical" evidence="12">
    <location>
        <begin position="113"/>
        <end position="131"/>
    </location>
</feature>
<feature type="transmembrane region" description="Helical" evidence="12">
    <location>
        <begin position="179"/>
        <end position="203"/>
    </location>
</feature>
<dbReference type="Proteomes" id="UP000004367">
    <property type="component" value="Unassembled WGS sequence"/>
</dbReference>
<dbReference type="PANTHER" id="PTHR43386:SF2">
    <property type="entry name" value="OLIGOPEPTIDE TRANSPORT SYSTEM PERMEASE PROTEIN OPPC"/>
    <property type="match status" value="1"/>
</dbReference>
<dbReference type="PROSITE" id="PS50928">
    <property type="entry name" value="ABC_TM1"/>
    <property type="match status" value="1"/>
</dbReference>
<comment type="subcellular location">
    <subcellularLocation>
        <location evidence="1">Cell inner membrane</location>
        <topology evidence="1">Multi-pass membrane protein</topology>
    </subcellularLocation>
    <subcellularLocation>
        <location evidence="12">Cell membrane</location>
        <topology evidence="12">Multi-pass membrane protein</topology>
    </subcellularLocation>
</comment>
<evidence type="ECO:0000256" key="5">
    <source>
        <dbReference type="ARBA" id="ARBA00022692"/>
    </source>
</evidence>
<dbReference type="InterPro" id="IPR050366">
    <property type="entry name" value="BP-dependent_transpt_permease"/>
</dbReference>
<dbReference type="eggNOG" id="COG1173">
    <property type="taxonomic scope" value="Bacteria"/>
</dbReference>
<evidence type="ECO:0000313" key="15">
    <source>
        <dbReference type="EMBL" id="GAB49205.1"/>
    </source>
</evidence>
<keyword evidence="8 12" id="KW-1133">Transmembrane helix</keyword>
<dbReference type="RefSeq" id="WP_009483102.1">
    <property type="nucleotide sequence ID" value="NZ_BAFE01000076.1"/>
</dbReference>
<dbReference type="CDD" id="cd06261">
    <property type="entry name" value="TM_PBP2"/>
    <property type="match status" value="1"/>
</dbReference>
<evidence type="ECO:0000256" key="6">
    <source>
        <dbReference type="ARBA" id="ARBA00022856"/>
    </source>
</evidence>
<name>H5UTZ7_9MICO</name>
<dbReference type="Gene3D" id="1.10.3720.10">
    <property type="entry name" value="MetI-like"/>
    <property type="match status" value="1"/>
</dbReference>
<feature type="transmembrane region" description="Helical" evidence="12">
    <location>
        <begin position="210"/>
        <end position="232"/>
    </location>
</feature>
<evidence type="ECO:0000256" key="11">
    <source>
        <dbReference type="ARBA" id="ARBA00072251"/>
    </source>
</evidence>
<evidence type="ECO:0000256" key="13">
    <source>
        <dbReference type="SAM" id="MobiDB-lite"/>
    </source>
</evidence>
<feature type="domain" description="ABC transmembrane type-1" evidence="14">
    <location>
        <begin position="175"/>
        <end position="364"/>
    </location>
</feature>
<proteinExistence type="inferred from homology"/>
<keyword evidence="3" id="KW-1003">Cell membrane</keyword>
<evidence type="ECO:0000256" key="1">
    <source>
        <dbReference type="ARBA" id="ARBA00004429"/>
    </source>
</evidence>
<sequence>MTDNNTFEPADGIRRSSFEDAGDYLPETPIADNANSAERLGSGAVPMSSLPEAVATQGGSPAEREGVLDASSVAAPLLAAAPELVGSVDPVQAEERITNKTVLILKRLLRNKGAVLGLIMLAAITLFALVGNMGRPFTYHDQDVLNLGSPPGTDGHILGTNSGGIDLWAMLVHGTGKSLLIAAFVGIGAPLIGAVYGTAIAFWGGRREKAGMWILDMLILMPYFLIVAVFMGSTGGSAVILALLLTAFGWMGLARVIRATTASLREREFVKAAQYMGVSDWNIIRRHIIPNIGSLLIINIITGTYGAIISETALSFLGVGVRAPDVSLGSLIGQSASQLYAYPWMFWGPALCLVMITFSLALIGDGLRDALDPNSKSGGRA</sequence>
<keyword evidence="2 12" id="KW-0813">Transport</keyword>
<dbReference type="PANTHER" id="PTHR43386">
    <property type="entry name" value="OLIGOPEPTIDE TRANSPORT SYSTEM PERMEASE PROTEIN APPC"/>
    <property type="match status" value="1"/>
</dbReference>
<dbReference type="STRING" id="1089455.MOPEL_099_00050"/>